<feature type="signal peptide" evidence="1">
    <location>
        <begin position="1"/>
        <end position="21"/>
    </location>
</feature>
<keyword evidence="2" id="KW-0378">Hydrolase</keyword>
<organism evidence="2 3">
    <name type="scientific">Candidatus Parabacteroides intestinipullorum</name>
    <dbReference type="NCBI Taxonomy" id="2838723"/>
    <lineage>
        <taxon>Bacteria</taxon>
        <taxon>Pseudomonadati</taxon>
        <taxon>Bacteroidota</taxon>
        <taxon>Bacteroidia</taxon>
        <taxon>Bacteroidales</taxon>
        <taxon>Tannerellaceae</taxon>
        <taxon>Parabacteroides</taxon>
    </lineage>
</organism>
<dbReference type="GO" id="GO:0004180">
    <property type="term" value="F:carboxypeptidase activity"/>
    <property type="evidence" value="ECO:0007669"/>
    <property type="project" value="UniProtKB-KW"/>
</dbReference>
<keyword evidence="2" id="KW-0645">Protease</keyword>
<dbReference type="Proteomes" id="UP000886740">
    <property type="component" value="Unassembled WGS sequence"/>
</dbReference>
<reference evidence="2" key="2">
    <citation type="submission" date="2021-04" db="EMBL/GenBank/DDBJ databases">
        <authorList>
            <person name="Gilroy R."/>
        </authorList>
    </citation>
    <scope>NUCLEOTIDE SEQUENCE</scope>
    <source>
        <strain evidence="2">ChiGjej6B6-14162</strain>
    </source>
</reference>
<comment type="caution">
    <text evidence="2">The sequence shown here is derived from an EMBL/GenBank/DDBJ whole genome shotgun (WGS) entry which is preliminary data.</text>
</comment>
<protein>
    <submittedName>
        <fullName evidence="2">Carboxypeptidase-like regulatory domain-containing protein</fullName>
    </submittedName>
</protein>
<evidence type="ECO:0000256" key="1">
    <source>
        <dbReference type="SAM" id="SignalP"/>
    </source>
</evidence>
<dbReference type="EMBL" id="DXEL01000052">
    <property type="protein sequence ID" value="HIX74875.1"/>
    <property type="molecule type" value="Genomic_DNA"/>
</dbReference>
<feature type="chain" id="PRO_5038602451" evidence="1">
    <location>
        <begin position="22"/>
        <end position="414"/>
    </location>
</feature>
<dbReference type="Gene3D" id="2.60.40.1120">
    <property type="entry name" value="Carboxypeptidase-like, regulatory domain"/>
    <property type="match status" value="1"/>
</dbReference>
<dbReference type="AlphaFoldDB" id="A0A9D2BFP5"/>
<gene>
    <name evidence="2" type="ORF">H9977_07580</name>
</gene>
<accession>A0A9D2BFP5</accession>
<reference evidence="2" key="1">
    <citation type="journal article" date="2021" name="PeerJ">
        <title>Extensive microbial diversity within the chicken gut microbiome revealed by metagenomics and culture.</title>
        <authorList>
            <person name="Gilroy R."/>
            <person name="Ravi A."/>
            <person name="Getino M."/>
            <person name="Pursley I."/>
            <person name="Horton D.L."/>
            <person name="Alikhan N.F."/>
            <person name="Baker D."/>
            <person name="Gharbi K."/>
            <person name="Hall N."/>
            <person name="Watson M."/>
            <person name="Adriaenssens E.M."/>
            <person name="Foster-Nyarko E."/>
            <person name="Jarju S."/>
            <person name="Secka A."/>
            <person name="Antonio M."/>
            <person name="Oren A."/>
            <person name="Chaudhuri R.R."/>
            <person name="La Ragione R."/>
            <person name="Hildebrand F."/>
            <person name="Pallen M.J."/>
        </authorList>
    </citation>
    <scope>NUCLEOTIDE SEQUENCE</scope>
    <source>
        <strain evidence="2">ChiGjej6B6-14162</strain>
    </source>
</reference>
<name>A0A9D2BFP5_9BACT</name>
<dbReference type="SUPFAM" id="SSF49464">
    <property type="entry name" value="Carboxypeptidase regulatory domain-like"/>
    <property type="match status" value="1"/>
</dbReference>
<keyword evidence="2" id="KW-0121">Carboxypeptidase</keyword>
<keyword evidence="1" id="KW-0732">Signal</keyword>
<dbReference type="Pfam" id="PF13715">
    <property type="entry name" value="CarbopepD_reg_2"/>
    <property type="match status" value="1"/>
</dbReference>
<sequence length="414" mass="47891">MRTRKYYCFFIMSFFLLTANAVTLERENDGKYITVSGVVKDKSNKKTLPYATISLVGNSTATMSNADGEFMLKVKEPIGNSRIEVSYVGYENAYIHLDSKPQTVWLTPSDNMLDEILVRGREPRSLMEEAVRKIPSNYSLEPRALTGFYRESVRKRKRYIDIAEAVINLDKSSYAKGVSKDKVRVLKGRRLVSPRISDTLDVKLQGGPTSAIYLDIVKNPDLLLGGEILAFYDFHMEEATVINDRPQYVVSFSPNQELPYALYYGKLYIDKERLSFTRAEFNLDISDRNKAIRAILHKKPLGLRFKPVDVSYRVNYLEHEGKSYLSYLRYDIRFKCDWRRKLFSTSYNVLSEMVVTDIQEAVPQVAPEEFFYKNAILSDNVALFYDKDFWGSYNILKPDESLEDAVDKLRKQYD</sequence>
<evidence type="ECO:0000313" key="2">
    <source>
        <dbReference type="EMBL" id="HIX74875.1"/>
    </source>
</evidence>
<dbReference type="InterPro" id="IPR008969">
    <property type="entry name" value="CarboxyPept-like_regulatory"/>
</dbReference>
<evidence type="ECO:0000313" key="3">
    <source>
        <dbReference type="Proteomes" id="UP000886740"/>
    </source>
</evidence>
<proteinExistence type="predicted"/>